<dbReference type="GO" id="GO:0003972">
    <property type="term" value="F:RNA ligase (ATP) activity"/>
    <property type="evidence" value="ECO:0007669"/>
    <property type="project" value="TreeGrafter"/>
</dbReference>
<evidence type="ECO:0000256" key="11">
    <source>
        <dbReference type="PIRSR" id="PIRSR601233-3"/>
    </source>
</evidence>
<dbReference type="PANTHER" id="PTHR11118">
    <property type="entry name" value="RNA-SPLICING LIGASE RTCB HOMOLOG"/>
    <property type="match status" value="1"/>
</dbReference>
<evidence type="ECO:0000256" key="7">
    <source>
        <dbReference type="ARBA" id="ARBA00023211"/>
    </source>
</evidence>
<evidence type="ECO:0000256" key="1">
    <source>
        <dbReference type="ARBA" id="ARBA00012726"/>
    </source>
</evidence>
<feature type="binding site" evidence="10">
    <location>
        <position position="169"/>
    </location>
    <ligand>
        <name>GMP</name>
        <dbReference type="ChEBI" id="CHEBI:58115"/>
    </ligand>
</feature>
<keyword evidence="5" id="KW-0692">RNA repair</keyword>
<keyword evidence="6 10" id="KW-0342">GTP-binding</keyword>
<feature type="non-terminal residue" evidence="12">
    <location>
        <position position="1"/>
    </location>
</feature>
<evidence type="ECO:0000256" key="10">
    <source>
        <dbReference type="PIRSR" id="PIRSR601233-2"/>
    </source>
</evidence>
<keyword evidence="7 11" id="KW-0464">Manganese</keyword>
<dbReference type="InterPro" id="IPR001233">
    <property type="entry name" value="RtcB"/>
</dbReference>
<gene>
    <name evidence="12" type="ORF">HKBW3S25_01886</name>
</gene>
<dbReference type="GO" id="GO:0046872">
    <property type="term" value="F:metal ion binding"/>
    <property type="evidence" value="ECO:0007669"/>
    <property type="project" value="UniProtKB-KW"/>
</dbReference>
<evidence type="ECO:0000256" key="5">
    <source>
        <dbReference type="ARBA" id="ARBA00022800"/>
    </source>
</evidence>
<evidence type="ECO:0000256" key="3">
    <source>
        <dbReference type="ARBA" id="ARBA00022723"/>
    </source>
</evidence>
<dbReference type="GO" id="GO:0005525">
    <property type="term" value="F:GTP binding"/>
    <property type="evidence" value="ECO:0007669"/>
    <property type="project" value="UniProtKB-KW"/>
</dbReference>
<evidence type="ECO:0000256" key="6">
    <source>
        <dbReference type="ARBA" id="ARBA00023134"/>
    </source>
</evidence>
<proteinExistence type="predicted"/>
<feature type="binding site" evidence="10">
    <location>
        <begin position="25"/>
        <end position="26"/>
    </location>
    <ligand>
        <name>GMP</name>
        <dbReference type="ChEBI" id="CHEBI:58115"/>
    </ligand>
</feature>
<sequence>HDVREVFADIFGSAVVLNVVYDVAHNIAKFEEHFGQNLLVHRKGATRALPPLHPQNPERYKKTGHPAIIPGSMNSPSYILTGNDAVRETFCSVNHGAGRVMSCSNARKKITAEAFLSSLGEVMLNTRNIRKLLDEAPMAYKNINEVVGTLNEIGLINLIARLKPLAVIKGEGDD</sequence>
<reference evidence="12 13" key="1">
    <citation type="journal article" date="2020" name="Front. Microbiol.">
        <title>Single-cell genomics of novel Actinobacteria with the Wood-Ljungdahl pathway discovered in a serpentinizing system.</title>
        <authorList>
            <person name="Merino N."/>
            <person name="Kawai M."/>
            <person name="Boyd E.S."/>
            <person name="Colman D.R."/>
            <person name="McGlynn S.E."/>
            <person name="Nealson K.H."/>
            <person name="Kurokawa K."/>
            <person name="Hongoh Y."/>
        </authorList>
    </citation>
    <scope>NUCLEOTIDE SEQUENCE [LARGE SCALE GENOMIC DNA]</scope>
    <source>
        <strain evidence="12 13">S25</strain>
    </source>
</reference>
<dbReference type="Gene3D" id="3.90.1860.10">
    <property type="entry name" value="tRNA-splicing ligase RtcB"/>
    <property type="match status" value="1"/>
</dbReference>
<evidence type="ECO:0000256" key="4">
    <source>
        <dbReference type="ARBA" id="ARBA00022741"/>
    </source>
</evidence>
<feature type="binding site" evidence="10">
    <location>
        <begin position="95"/>
        <end position="98"/>
    </location>
    <ligand>
        <name>GMP</name>
        <dbReference type="ChEBI" id="CHEBI:58115"/>
    </ligand>
</feature>
<dbReference type="PANTHER" id="PTHR11118:SF1">
    <property type="entry name" value="RNA-SPLICING LIGASE RTCB HOMOLOG"/>
    <property type="match status" value="1"/>
</dbReference>
<dbReference type="GO" id="GO:0042245">
    <property type="term" value="P:RNA repair"/>
    <property type="evidence" value="ECO:0007669"/>
    <property type="project" value="UniProtKB-KW"/>
</dbReference>
<dbReference type="SUPFAM" id="SSF103365">
    <property type="entry name" value="Hypothetical protein PH1602"/>
    <property type="match status" value="1"/>
</dbReference>
<dbReference type="EC" id="6.5.1.8" evidence="1"/>
<comment type="catalytic activity">
    <reaction evidence="8">
        <text>a 3'-end 3'-phospho-ribonucleotide-RNA + a 5'-end dephospho-ribonucleoside-RNA + GTP = a ribonucleotidyl-ribonucleotide-RNA + GMP + diphosphate</text>
        <dbReference type="Rhea" id="RHEA:68076"/>
        <dbReference type="Rhea" id="RHEA-COMP:10463"/>
        <dbReference type="Rhea" id="RHEA-COMP:13936"/>
        <dbReference type="Rhea" id="RHEA-COMP:17355"/>
        <dbReference type="ChEBI" id="CHEBI:33019"/>
        <dbReference type="ChEBI" id="CHEBI:37565"/>
        <dbReference type="ChEBI" id="CHEBI:58115"/>
        <dbReference type="ChEBI" id="CHEBI:83062"/>
        <dbReference type="ChEBI" id="CHEBI:138284"/>
        <dbReference type="ChEBI" id="CHEBI:173118"/>
        <dbReference type="EC" id="6.5.1.8"/>
    </reaction>
</comment>
<dbReference type="GO" id="GO:0170057">
    <property type="term" value="F:RNA ligase (GTP) activity"/>
    <property type="evidence" value="ECO:0007669"/>
    <property type="project" value="UniProtKB-EC"/>
</dbReference>
<keyword evidence="3 11" id="KW-0479">Metal-binding</keyword>
<feature type="active site" description="GMP-histidine intermediate" evidence="9">
    <location>
        <position position="95"/>
    </location>
</feature>
<dbReference type="GO" id="GO:0006396">
    <property type="term" value="P:RNA processing"/>
    <property type="evidence" value="ECO:0007669"/>
    <property type="project" value="InterPro"/>
</dbReference>
<accession>A0A6V8P289</accession>
<dbReference type="Pfam" id="PF01139">
    <property type="entry name" value="RtcB"/>
    <property type="match status" value="1"/>
</dbReference>
<keyword evidence="4 10" id="KW-0547">Nucleotide-binding</keyword>
<dbReference type="Proteomes" id="UP000543224">
    <property type="component" value="Unassembled WGS sequence"/>
</dbReference>
<comment type="caution">
    <text evidence="12">The sequence shown here is derived from an EMBL/GenBank/DDBJ whole genome shotgun (WGS) entry which is preliminary data.</text>
</comment>
<organism evidence="12 13">
    <name type="scientific">Candidatus Hakubella thermalkaliphila</name>
    <dbReference type="NCBI Taxonomy" id="2754717"/>
    <lineage>
        <taxon>Bacteria</taxon>
        <taxon>Bacillati</taxon>
        <taxon>Actinomycetota</taxon>
        <taxon>Actinomycetota incertae sedis</taxon>
        <taxon>Candidatus Hakubellales</taxon>
        <taxon>Candidatus Hakubellaceae</taxon>
        <taxon>Candidatus Hakubella</taxon>
    </lineage>
</organism>
<name>A0A6V8P289_9ACTN</name>
<dbReference type="EMBL" id="BLRX01000575">
    <property type="protein sequence ID" value="GFP26393.1"/>
    <property type="molecule type" value="Genomic_DNA"/>
</dbReference>
<protein>
    <recommendedName>
        <fullName evidence="1">3'-phosphate/5'-hydroxy nucleic acid ligase</fullName>
        <ecNumber evidence="1">6.5.1.8</ecNumber>
    </recommendedName>
</protein>
<comment type="cofactor">
    <cofactor evidence="11">
        <name>Mn(2+)</name>
        <dbReference type="ChEBI" id="CHEBI:29035"/>
    </cofactor>
    <text evidence="11">Binds 2 manganese ions per subunit.</text>
</comment>
<evidence type="ECO:0000256" key="9">
    <source>
        <dbReference type="PIRSR" id="PIRSR601233-1"/>
    </source>
</evidence>
<evidence type="ECO:0000313" key="13">
    <source>
        <dbReference type="Proteomes" id="UP000543224"/>
    </source>
</evidence>
<feature type="binding site" evidence="10">
    <location>
        <begin position="70"/>
        <end position="73"/>
    </location>
    <ligand>
        <name>GMP</name>
        <dbReference type="ChEBI" id="CHEBI:58115"/>
    </ligand>
</feature>
<evidence type="ECO:0000256" key="8">
    <source>
        <dbReference type="ARBA" id="ARBA00047746"/>
    </source>
</evidence>
<dbReference type="InterPro" id="IPR036025">
    <property type="entry name" value="RtcB-like_sf"/>
</dbReference>
<dbReference type="AlphaFoldDB" id="A0A6V8P289"/>
<feature type="binding site" evidence="11">
    <location>
        <position position="25"/>
    </location>
    <ligand>
        <name>Mn(2+)</name>
        <dbReference type="ChEBI" id="CHEBI:29035"/>
        <label>2</label>
    </ligand>
</feature>
<keyword evidence="2 12" id="KW-0436">Ligase</keyword>
<evidence type="ECO:0000313" key="12">
    <source>
        <dbReference type="EMBL" id="GFP26393.1"/>
    </source>
</evidence>
<feature type="binding site" evidence="10">
    <location>
        <position position="77"/>
    </location>
    <ligand>
        <name>GMP</name>
        <dbReference type="ChEBI" id="CHEBI:58115"/>
    </ligand>
</feature>
<evidence type="ECO:0000256" key="2">
    <source>
        <dbReference type="ARBA" id="ARBA00022598"/>
    </source>
</evidence>